<evidence type="ECO:0000256" key="3">
    <source>
        <dbReference type="ARBA" id="ARBA00022723"/>
    </source>
</evidence>
<dbReference type="GO" id="GO:0051539">
    <property type="term" value="F:4 iron, 4 sulfur cluster binding"/>
    <property type="evidence" value="ECO:0007669"/>
    <property type="project" value="UniProtKB-UniRule"/>
</dbReference>
<evidence type="ECO:0000256" key="1">
    <source>
        <dbReference type="ARBA" id="ARBA00022485"/>
    </source>
</evidence>
<dbReference type="InterPro" id="IPR027621">
    <property type="entry name" value="rSAM_QueE_gams"/>
</dbReference>
<accession>A0A6C2D338</accession>
<feature type="binding site" evidence="8">
    <location>
        <begin position="19"/>
        <end position="21"/>
    </location>
    <ligand>
        <name>substrate</name>
    </ligand>
</feature>
<comment type="catalytic activity">
    <reaction evidence="8">
        <text>6-carboxy-5,6,7,8-tetrahydropterin + H(+) = 7-carboxy-7-carbaguanine + NH4(+)</text>
        <dbReference type="Rhea" id="RHEA:27974"/>
        <dbReference type="ChEBI" id="CHEBI:15378"/>
        <dbReference type="ChEBI" id="CHEBI:28938"/>
        <dbReference type="ChEBI" id="CHEBI:61032"/>
        <dbReference type="ChEBI" id="CHEBI:61036"/>
        <dbReference type="EC" id="4.3.99.3"/>
    </reaction>
</comment>
<keyword evidence="2 8" id="KW-0949">S-adenosyl-L-methionine</keyword>
<evidence type="ECO:0000256" key="6">
    <source>
        <dbReference type="ARBA" id="ARBA00023014"/>
    </source>
</evidence>
<feature type="binding site" evidence="8">
    <location>
        <position position="38"/>
    </location>
    <ligand>
        <name>[4Fe-4S] cluster</name>
        <dbReference type="ChEBI" id="CHEBI:49883"/>
        <note>4Fe-4S-S-AdoMet</note>
    </ligand>
</feature>
<proteinExistence type="inferred from homology"/>
<organism evidence="10 11">
    <name type="scientific">Zoogloea oleivorans</name>
    <dbReference type="NCBI Taxonomy" id="1552750"/>
    <lineage>
        <taxon>Bacteria</taxon>
        <taxon>Pseudomonadati</taxon>
        <taxon>Pseudomonadota</taxon>
        <taxon>Betaproteobacteria</taxon>
        <taxon>Rhodocyclales</taxon>
        <taxon>Zoogloeaceae</taxon>
        <taxon>Zoogloea</taxon>
    </lineage>
</organism>
<dbReference type="PANTHER" id="PTHR42836">
    <property type="entry name" value="7-CARBOXY-7-DEAZAGUANINE SYNTHASE"/>
    <property type="match status" value="1"/>
</dbReference>
<dbReference type="GO" id="GO:0000287">
    <property type="term" value="F:magnesium ion binding"/>
    <property type="evidence" value="ECO:0007669"/>
    <property type="project" value="UniProtKB-UniRule"/>
</dbReference>
<evidence type="ECO:0000313" key="10">
    <source>
        <dbReference type="EMBL" id="TYC60203.1"/>
    </source>
</evidence>
<name>A0A6C2D338_9RHOO</name>
<dbReference type="GO" id="GO:0008616">
    <property type="term" value="P:tRNA queuosine(34) biosynthetic process"/>
    <property type="evidence" value="ECO:0007669"/>
    <property type="project" value="UniProtKB-UniRule"/>
</dbReference>
<dbReference type="Proteomes" id="UP000389128">
    <property type="component" value="Unassembled WGS sequence"/>
</dbReference>
<evidence type="ECO:0000256" key="8">
    <source>
        <dbReference type="HAMAP-Rule" id="MF_00917"/>
    </source>
</evidence>
<dbReference type="EC" id="4.3.99.3" evidence="8"/>
<sequence>MPTSGRPVSLRITEIFHSLQGETSRAGLPTVFVRLTGCPLRCTWCDTEYAFTGGTTRPLDDILAEVASHDCQTICVTGGEPLAQKACLPLLSALCDAGYSVSLETSGAIDIGGVDPRVSRIVDLKAPGSGEEARNLLSNLAHLTPRDELKLVLASEADYTWATAQIAEHSLAQRCPVLLAPVQGQLKPADLAAWILRDRLPVRMQVQLHKIIWGNEPGR</sequence>
<evidence type="ECO:0000259" key="9">
    <source>
        <dbReference type="PROSITE" id="PS51918"/>
    </source>
</evidence>
<feature type="binding site" evidence="8">
    <location>
        <begin position="44"/>
        <end position="46"/>
    </location>
    <ligand>
        <name>S-adenosyl-L-methionine</name>
        <dbReference type="ChEBI" id="CHEBI:59789"/>
    </ligand>
</feature>
<gene>
    <name evidence="8 10" type="primary">queE</name>
    <name evidence="10" type="ORF">ETQ85_06800</name>
</gene>
<dbReference type="InterPro" id="IPR058240">
    <property type="entry name" value="rSAM_sf"/>
</dbReference>
<evidence type="ECO:0000256" key="2">
    <source>
        <dbReference type="ARBA" id="ARBA00022691"/>
    </source>
</evidence>
<dbReference type="OrthoDB" id="9792276at2"/>
<dbReference type="PIRSF" id="PIRSF000370">
    <property type="entry name" value="QueE"/>
    <property type="match status" value="1"/>
</dbReference>
<comment type="pathway">
    <text evidence="8">Purine metabolism; 7-cyano-7-deazaguanine biosynthesis.</text>
</comment>
<comment type="caution">
    <text evidence="8">Lacks conserved residue(s) required for the propagation of feature annotation.</text>
</comment>
<dbReference type="Pfam" id="PF04055">
    <property type="entry name" value="Radical_SAM"/>
    <property type="match status" value="1"/>
</dbReference>
<evidence type="ECO:0000313" key="11">
    <source>
        <dbReference type="Proteomes" id="UP000389128"/>
    </source>
</evidence>
<keyword evidence="1 8" id="KW-0004">4Fe-4S</keyword>
<dbReference type="HAMAP" id="MF_00917">
    <property type="entry name" value="QueE"/>
    <property type="match status" value="1"/>
</dbReference>
<dbReference type="NCBIfam" id="TIGR04349">
    <property type="entry name" value="rSAM_QueE_gams"/>
    <property type="match status" value="1"/>
</dbReference>
<comment type="caution">
    <text evidence="10">The sequence shown here is derived from an EMBL/GenBank/DDBJ whole genome shotgun (WGS) entry which is preliminary data.</text>
</comment>
<dbReference type="SFLD" id="SFLDS00029">
    <property type="entry name" value="Radical_SAM"/>
    <property type="match status" value="1"/>
</dbReference>
<dbReference type="InterPro" id="IPR024924">
    <property type="entry name" value="7-CO-7-deazaguanine_synth-like"/>
</dbReference>
<feature type="domain" description="Radical SAM core" evidence="9">
    <location>
        <begin position="25"/>
        <end position="215"/>
    </location>
</feature>
<keyword evidence="4 8" id="KW-0460">Magnesium</keyword>
<evidence type="ECO:0000256" key="4">
    <source>
        <dbReference type="ARBA" id="ARBA00022842"/>
    </source>
</evidence>
<dbReference type="InterPro" id="IPR007197">
    <property type="entry name" value="rSAM"/>
</dbReference>
<protein>
    <recommendedName>
        <fullName evidence="8">7-carboxy-7-deazaguanine synthase</fullName>
        <shortName evidence="8">CDG synthase</shortName>
        <ecNumber evidence="8">4.3.99.3</ecNumber>
    </recommendedName>
    <alternativeName>
        <fullName evidence="8">Queuosine biosynthesis protein QueE</fullName>
    </alternativeName>
</protein>
<comment type="function">
    <text evidence="8">Catalyzes the complex heterocyclic radical-mediated conversion of 6-carboxy-5,6,7,8-tetrahydropterin (CPH4) to 7-carboxy-7-deazaguanine (CDG), a step common to the biosynthetic pathways of all 7-deazapurine-containing compounds.</text>
</comment>
<comment type="subunit">
    <text evidence="8">Homodimer.</text>
</comment>
<evidence type="ECO:0000256" key="5">
    <source>
        <dbReference type="ARBA" id="ARBA00023004"/>
    </source>
</evidence>
<feature type="binding site" evidence="8">
    <location>
        <position position="42"/>
    </location>
    <ligand>
        <name>[4Fe-4S] cluster</name>
        <dbReference type="ChEBI" id="CHEBI:49883"/>
        <note>4Fe-4S-S-AdoMet</note>
    </ligand>
</feature>
<dbReference type="AlphaFoldDB" id="A0A6C2D338"/>
<feature type="binding site" evidence="8">
    <location>
        <position position="47"/>
    </location>
    <ligand>
        <name>Mg(2+)</name>
        <dbReference type="ChEBI" id="CHEBI:18420"/>
    </ligand>
</feature>
<dbReference type="PANTHER" id="PTHR42836:SF1">
    <property type="entry name" value="7-CARBOXY-7-DEAZAGUANINE SYNTHASE"/>
    <property type="match status" value="1"/>
</dbReference>
<dbReference type="GO" id="GO:0016840">
    <property type="term" value="F:carbon-nitrogen lyase activity"/>
    <property type="evidence" value="ECO:0007669"/>
    <property type="project" value="UniProtKB-UniRule"/>
</dbReference>
<dbReference type="GO" id="GO:1904047">
    <property type="term" value="F:S-adenosyl-L-methionine binding"/>
    <property type="evidence" value="ECO:0007669"/>
    <property type="project" value="UniProtKB-UniRule"/>
</dbReference>
<keyword evidence="5 8" id="KW-0408">Iron</keyword>
<dbReference type="UniPathway" id="UPA00391"/>
<dbReference type="SUPFAM" id="SSF102114">
    <property type="entry name" value="Radical SAM enzymes"/>
    <property type="match status" value="1"/>
</dbReference>
<feature type="binding site" evidence="8">
    <location>
        <position position="34"/>
    </location>
    <ligand>
        <name>substrate</name>
    </ligand>
</feature>
<comment type="cofactor">
    <cofactor evidence="8">
        <name>S-adenosyl-L-methionine</name>
        <dbReference type="ChEBI" id="CHEBI:59789"/>
    </cofactor>
    <text evidence="8">Binds 1 S-adenosyl-L-methionine per subunit.</text>
</comment>
<comment type="cofactor">
    <cofactor evidence="8">
        <name>Mg(2+)</name>
        <dbReference type="ChEBI" id="CHEBI:18420"/>
    </cofactor>
</comment>
<feature type="binding site" evidence="8">
    <location>
        <position position="79"/>
    </location>
    <ligand>
        <name>S-adenosyl-L-methionine</name>
        <dbReference type="ChEBI" id="CHEBI:59789"/>
    </ligand>
</feature>
<evidence type="ECO:0000256" key="7">
    <source>
        <dbReference type="ARBA" id="ARBA00023239"/>
    </source>
</evidence>
<feature type="binding site" evidence="8">
    <location>
        <position position="45"/>
    </location>
    <ligand>
        <name>[4Fe-4S] cluster</name>
        <dbReference type="ChEBI" id="CHEBI:49883"/>
        <note>4Fe-4S-S-AdoMet</note>
    </ligand>
</feature>
<comment type="similarity">
    <text evidence="8">Belongs to the radical SAM superfamily. 7-carboxy-7-deazaguanine synthase family.</text>
</comment>
<reference evidence="10 11" key="1">
    <citation type="submission" date="2019-01" db="EMBL/GenBank/DDBJ databases">
        <title>Zoogloea oleivorans genome sequencing and assembly.</title>
        <authorList>
            <person name="Tancsics A."/>
            <person name="Farkas M."/>
            <person name="Kriszt B."/>
            <person name="Maroti G."/>
            <person name="Horvath B."/>
        </authorList>
    </citation>
    <scope>NUCLEOTIDE SEQUENCE [LARGE SCALE GENOMIC DNA]</scope>
    <source>
        <strain evidence="10 11">Buc</strain>
    </source>
</reference>
<comment type="cofactor">
    <cofactor evidence="8">
        <name>[4Fe-4S] cluster</name>
        <dbReference type="ChEBI" id="CHEBI:49883"/>
    </cofactor>
    <text evidence="8">Binds 1 [4Fe-4S] cluster. The cluster is coordinated with 3 cysteines and an exchangeable S-adenosyl-L-methionine.</text>
</comment>
<dbReference type="RefSeq" id="WP_148578293.1">
    <property type="nucleotide sequence ID" value="NZ_JAVEUW010000019.1"/>
</dbReference>
<feature type="binding site" evidence="8">
    <location>
        <position position="77"/>
    </location>
    <ligand>
        <name>substrate</name>
    </ligand>
</feature>
<dbReference type="Gene3D" id="3.20.20.70">
    <property type="entry name" value="Aldolase class I"/>
    <property type="match status" value="1"/>
</dbReference>
<keyword evidence="6 8" id="KW-0411">Iron-sulfur</keyword>
<keyword evidence="7 8" id="KW-0456">Lyase</keyword>
<dbReference type="PROSITE" id="PS51918">
    <property type="entry name" value="RADICAL_SAM"/>
    <property type="match status" value="1"/>
</dbReference>
<dbReference type="InterPro" id="IPR013785">
    <property type="entry name" value="Aldolase_TIM"/>
</dbReference>
<keyword evidence="8" id="KW-0671">Queuosine biosynthesis</keyword>
<dbReference type="EMBL" id="SDKK01000005">
    <property type="protein sequence ID" value="TYC60203.1"/>
    <property type="molecule type" value="Genomic_DNA"/>
</dbReference>
<keyword evidence="3 8" id="KW-0479">Metal-binding</keyword>
<keyword evidence="11" id="KW-1185">Reference proteome</keyword>